<evidence type="ECO:0000256" key="3">
    <source>
        <dbReference type="ARBA" id="ARBA00022840"/>
    </source>
</evidence>
<dbReference type="InterPro" id="IPR003593">
    <property type="entry name" value="AAA+_ATPase"/>
</dbReference>
<feature type="compositionally biased region" description="Low complexity" evidence="4">
    <location>
        <begin position="541"/>
        <end position="558"/>
    </location>
</feature>
<dbReference type="Pfam" id="PF13229">
    <property type="entry name" value="Beta_helix"/>
    <property type="match status" value="2"/>
</dbReference>
<dbReference type="InterPro" id="IPR003959">
    <property type="entry name" value="ATPase_AAA_core"/>
</dbReference>
<feature type="region of interest" description="Disordered" evidence="4">
    <location>
        <begin position="541"/>
        <end position="567"/>
    </location>
</feature>
<dbReference type="SUPFAM" id="SSF52540">
    <property type="entry name" value="P-loop containing nucleoside triphosphate hydrolases"/>
    <property type="match status" value="1"/>
</dbReference>
<dbReference type="RefSeq" id="WP_212018720.1">
    <property type="nucleotide sequence ID" value="NZ_JAAFYZ010000210.1"/>
</dbReference>
<dbReference type="SMART" id="SM00382">
    <property type="entry name" value="AAA"/>
    <property type="match status" value="1"/>
</dbReference>
<dbReference type="InterPro" id="IPR011050">
    <property type="entry name" value="Pectin_lyase_fold/virulence"/>
</dbReference>
<reference evidence="6 7" key="1">
    <citation type="submission" date="2020-02" db="EMBL/GenBank/DDBJ databases">
        <title>Acidophilic actinobacteria isolated from forest soil.</title>
        <authorList>
            <person name="Golinska P."/>
        </authorList>
    </citation>
    <scope>NUCLEOTIDE SEQUENCE [LARGE SCALE GENOMIC DNA]</scope>
    <source>
        <strain evidence="6 7">NL8</strain>
    </source>
</reference>
<dbReference type="Pfam" id="PF00004">
    <property type="entry name" value="AAA"/>
    <property type="match status" value="1"/>
</dbReference>
<evidence type="ECO:0000256" key="4">
    <source>
        <dbReference type="SAM" id="MobiDB-lite"/>
    </source>
</evidence>
<evidence type="ECO:0000256" key="1">
    <source>
        <dbReference type="ARBA" id="ARBA00010378"/>
    </source>
</evidence>
<dbReference type="InterPro" id="IPR050773">
    <property type="entry name" value="CbxX/CfxQ_RuBisCO_ESX"/>
</dbReference>
<dbReference type="InterPro" id="IPR027417">
    <property type="entry name" value="P-loop_NTPase"/>
</dbReference>
<dbReference type="SUPFAM" id="SSF51126">
    <property type="entry name" value="Pectin lyase-like"/>
    <property type="match status" value="2"/>
</dbReference>
<evidence type="ECO:0000259" key="5">
    <source>
        <dbReference type="SMART" id="SM00382"/>
    </source>
</evidence>
<organism evidence="6 7">
    <name type="scientific">Catenulispora pinistramenti</name>
    <dbReference type="NCBI Taxonomy" id="2705254"/>
    <lineage>
        <taxon>Bacteria</taxon>
        <taxon>Bacillati</taxon>
        <taxon>Actinomycetota</taxon>
        <taxon>Actinomycetes</taxon>
        <taxon>Catenulisporales</taxon>
        <taxon>Catenulisporaceae</taxon>
        <taxon>Catenulispora</taxon>
    </lineage>
</organism>
<dbReference type="InterPro" id="IPR012334">
    <property type="entry name" value="Pectin_lyas_fold"/>
</dbReference>
<keyword evidence="7" id="KW-1185">Reference proteome</keyword>
<keyword evidence="3" id="KW-0067">ATP-binding</keyword>
<dbReference type="InterPro" id="IPR006626">
    <property type="entry name" value="PbH1"/>
</dbReference>
<dbReference type="InterPro" id="IPR039448">
    <property type="entry name" value="Beta_helix"/>
</dbReference>
<evidence type="ECO:0000313" key="6">
    <source>
        <dbReference type="EMBL" id="MBS2552783.1"/>
    </source>
</evidence>
<dbReference type="PANTHER" id="PTHR43392:SF2">
    <property type="entry name" value="AAA-TYPE ATPASE FAMILY PROTEIN _ ANKYRIN REPEAT FAMILY PROTEIN"/>
    <property type="match status" value="1"/>
</dbReference>
<comment type="similarity">
    <text evidence="1">Belongs to the CbxX/CfxQ family.</text>
</comment>
<evidence type="ECO:0000313" key="7">
    <source>
        <dbReference type="Proteomes" id="UP000730482"/>
    </source>
</evidence>
<dbReference type="SMART" id="SM00710">
    <property type="entry name" value="PbH1"/>
    <property type="match status" value="12"/>
</dbReference>
<keyword evidence="2" id="KW-0547">Nucleotide-binding</keyword>
<dbReference type="CDD" id="cd00009">
    <property type="entry name" value="AAA"/>
    <property type="match status" value="1"/>
</dbReference>
<dbReference type="PRINTS" id="PR00819">
    <property type="entry name" value="CBXCFQXSUPER"/>
</dbReference>
<gene>
    <name evidence="6" type="ORF">KGQ19_38610</name>
</gene>
<feature type="domain" description="AAA+ ATPase" evidence="5">
    <location>
        <begin position="613"/>
        <end position="752"/>
    </location>
</feature>
<name>A0ABS5L372_9ACTN</name>
<protein>
    <submittedName>
        <fullName evidence="6">Right-handed parallel beta-helix repeat-containing protein</fullName>
    </submittedName>
</protein>
<dbReference type="Pfam" id="PF17866">
    <property type="entry name" value="AAA_lid_6"/>
    <property type="match status" value="1"/>
</dbReference>
<comment type="caution">
    <text evidence="6">The sequence shown here is derived from an EMBL/GenBank/DDBJ whole genome shotgun (WGS) entry which is preliminary data.</text>
</comment>
<dbReference type="Gene3D" id="3.40.50.300">
    <property type="entry name" value="P-loop containing nucleotide triphosphate hydrolases"/>
    <property type="match status" value="1"/>
</dbReference>
<dbReference type="InterPro" id="IPR041627">
    <property type="entry name" value="AAA_lid_6"/>
</dbReference>
<proteinExistence type="inferred from homology"/>
<dbReference type="InterPro" id="IPR000641">
    <property type="entry name" value="CbxX/CfxQ"/>
</dbReference>
<dbReference type="Gene3D" id="1.10.8.60">
    <property type="match status" value="1"/>
</dbReference>
<evidence type="ECO:0000256" key="2">
    <source>
        <dbReference type="ARBA" id="ARBA00022741"/>
    </source>
</evidence>
<dbReference type="EMBL" id="JAAFYZ010000210">
    <property type="protein sequence ID" value="MBS2552783.1"/>
    <property type="molecule type" value="Genomic_DNA"/>
</dbReference>
<accession>A0ABS5L372</accession>
<dbReference type="Proteomes" id="UP000730482">
    <property type="component" value="Unassembled WGS sequence"/>
</dbReference>
<dbReference type="PANTHER" id="PTHR43392">
    <property type="entry name" value="AAA-TYPE ATPASE FAMILY PROTEIN / ANKYRIN REPEAT FAMILY PROTEIN"/>
    <property type="match status" value="1"/>
</dbReference>
<sequence>MTDPIRVSAGRRGDGAIEAAVRTAEPGAVLVLEAGEYREALVLDRPLSFVAAAGVRAEQIVIRAVPGSDGPVLTVAADVRVWGVTIDAGDGTGVAVSVTAGAPEFGRCAVLKGRIEASGDAAPAFRECTLSESPAVGVLAADRSRVTLERCQIRDSGGLGVAGVDDAELRITDSGVTASAGIGLRLLGNAAAQVTNSTFEQVAEAAVQIEGASRLTMSGSRVTGTGRTGVFAGGTATLELNDCEVTEATGSGIACRQQARGSVSGTTVRDVGGNGIIAGGDAELTLAGCRVERSAFSAYHADDRASLSAEDCHVQDTPEHGFRAAGRALLRIEGGTVTGAAMSGIHMDGASDAEVSRCEISSARVGVAIQTRRRPLFRLVSVTDTERAGFEIGKGSNPILSSCHITDAGSAGVYVDTGSSARIEDCEITDPAGSGVVVWEGASPTVTALMVSGSGKNGIYVKDGGHGLFDRCTVSASEFPALHVGSEADPVFRACRIRDVNEDLALGEDARPVFEDCVTENVKISTLPVSGVVVTASSSAASSSSSSSADAADGSSESGAEDDSTSPETIDDLLAELNSLIGLARVKQDVAALVNLMRMVKRRTEAGLAPPPLSRHLVFAGNPGTGKTTIARLYGRILTVLGMLESGHLVEADRGTLVGEYVGHTAPKTTAVFRRALGGVLFIDEAYALVPAGMSNDFGQEAIATLVKLMEDHRDDVVVIVAGYPEDMNRFISVNPGLASRFSRTLNFEDYTPDELVEIVDHQTKTHQYELTLAAKAALAAYFSTVKKGAGFGNGRAARQVFQQMTELHAQRVAGMTDVSAEDLFHLRAEDVPG</sequence>
<dbReference type="Gene3D" id="2.160.20.10">
    <property type="entry name" value="Single-stranded right-handed beta-helix, Pectin lyase-like"/>
    <property type="match status" value="2"/>
</dbReference>